<comment type="subcellular location">
    <subcellularLocation>
        <location evidence="1">Cell membrane</location>
        <topology evidence="1">Multi-pass membrane protein</topology>
    </subcellularLocation>
</comment>
<keyword evidence="7 12" id="KW-1133">Transmembrane helix</keyword>
<protein>
    <recommendedName>
        <fullName evidence="15">Otopetrin-2</fullName>
    </recommendedName>
</protein>
<keyword evidence="4" id="KW-1003">Cell membrane</keyword>
<evidence type="ECO:0000256" key="8">
    <source>
        <dbReference type="ARBA" id="ARBA00023065"/>
    </source>
</evidence>
<feature type="transmembrane region" description="Helical" evidence="12">
    <location>
        <begin position="349"/>
        <end position="373"/>
    </location>
</feature>
<dbReference type="Pfam" id="PF03189">
    <property type="entry name" value="Otopetrin"/>
    <property type="match status" value="2"/>
</dbReference>
<dbReference type="GO" id="GO:0005886">
    <property type="term" value="C:plasma membrane"/>
    <property type="evidence" value="ECO:0007669"/>
    <property type="project" value="UniProtKB-SubCell"/>
</dbReference>
<feature type="region of interest" description="Disordered" evidence="11">
    <location>
        <begin position="1"/>
        <end position="20"/>
    </location>
</feature>
<sequence length="600" mass="67302">MSEDTVKKESCCGEDAGPRHEKIPLGFPAGHLESQIPQQSPFSGTFEAWKKGGRLFSALLTINLLLLGCALVSSGAFGEVAVQEVEVLAFITTLMILSSAWMLFYVLYTARKYNDTTCKDSHAGPIWLRGGLALFGLCTLLLDVFKIGYYIGYIECESPIKIVYPAVQLVFVILQTYFLWVSAKDCVQANLNINRCGLMLTLTTNLAVWMAAVTDESIHQTNNFDTTPFKNQTQTGINIQYLEPRAGGGSANKCLCTTNICDIFETGYYYLYPFNIEYSLFASAMTYVMWKNVGRLIDPHPHHPKMRFNWRTLCIGLIMGVCTVVAGLGIFIIYEVQVNSEDTKTEALTMFYIFNIVSLTLMSLGSLGGSIIYRFDDRHMDNHKNPTRTLDVALLLGAALGQYCISYYSIVAMVATTPRDLLSILNLVYSILVIIQHTFQNTFIIEGLHRYPINEGHPRHDGSFQSHQEKLPELIYVNPAISHNVSSGNASSFSEAHGQELVISNVSPSIHTAEHHHIFHSRKDSCKKSLLREISLFLLLSNIIFWIIPAFGGRPQFDHKKEVMFYGQTMWTAIVNICLPFGIFYRMHAVASLVEVFIMS</sequence>
<comment type="caution">
    <text evidence="13">The sequence shown here is derived from an EMBL/GenBank/DDBJ whole genome shotgun (WGS) entry which is preliminary data.</text>
</comment>
<comment type="similarity">
    <text evidence="2">Belongs to the otopetrin family.</text>
</comment>
<feature type="transmembrane region" description="Helical" evidence="12">
    <location>
        <begin position="269"/>
        <end position="290"/>
    </location>
</feature>
<evidence type="ECO:0000256" key="9">
    <source>
        <dbReference type="ARBA" id="ARBA00023136"/>
    </source>
</evidence>
<accession>A0AAV7PQ62</accession>
<feature type="transmembrane region" description="Helical" evidence="12">
    <location>
        <begin position="421"/>
        <end position="439"/>
    </location>
</feature>
<dbReference type="PANTHER" id="PTHR21522:SF35">
    <property type="entry name" value="PROTON CHANNEL OTOP2"/>
    <property type="match status" value="1"/>
</dbReference>
<evidence type="ECO:0000256" key="7">
    <source>
        <dbReference type="ARBA" id="ARBA00022989"/>
    </source>
</evidence>
<feature type="transmembrane region" description="Helical" evidence="12">
    <location>
        <begin position="162"/>
        <end position="181"/>
    </location>
</feature>
<feature type="transmembrane region" description="Helical" evidence="12">
    <location>
        <begin position="89"/>
        <end position="110"/>
    </location>
</feature>
<feature type="transmembrane region" description="Helical" evidence="12">
    <location>
        <begin position="193"/>
        <end position="212"/>
    </location>
</feature>
<dbReference type="EMBL" id="JANPWB010000011">
    <property type="protein sequence ID" value="KAJ1130004.1"/>
    <property type="molecule type" value="Genomic_DNA"/>
</dbReference>
<dbReference type="GO" id="GO:0015252">
    <property type="term" value="F:proton channel activity"/>
    <property type="evidence" value="ECO:0007669"/>
    <property type="project" value="InterPro"/>
</dbReference>
<evidence type="ECO:0000256" key="11">
    <source>
        <dbReference type="SAM" id="MobiDB-lite"/>
    </source>
</evidence>
<keyword evidence="3" id="KW-0813">Transport</keyword>
<dbReference type="AlphaFoldDB" id="A0AAV7PQ62"/>
<feature type="transmembrane region" description="Helical" evidence="12">
    <location>
        <begin position="563"/>
        <end position="585"/>
    </location>
</feature>
<feature type="transmembrane region" description="Helical" evidence="12">
    <location>
        <begin position="530"/>
        <end position="551"/>
    </location>
</feature>
<evidence type="ECO:0000256" key="10">
    <source>
        <dbReference type="ARBA" id="ARBA00023303"/>
    </source>
</evidence>
<keyword evidence="10" id="KW-0407">Ion channel</keyword>
<evidence type="ECO:0008006" key="15">
    <source>
        <dbReference type="Google" id="ProtNLM"/>
    </source>
</evidence>
<evidence type="ECO:0000256" key="5">
    <source>
        <dbReference type="ARBA" id="ARBA00022692"/>
    </source>
</evidence>
<feature type="transmembrane region" description="Helical" evidence="12">
    <location>
        <begin position="131"/>
        <end position="150"/>
    </location>
</feature>
<feature type="transmembrane region" description="Helical" evidence="12">
    <location>
        <begin position="310"/>
        <end position="334"/>
    </location>
</feature>
<evidence type="ECO:0000256" key="12">
    <source>
        <dbReference type="SAM" id="Phobius"/>
    </source>
</evidence>
<evidence type="ECO:0000256" key="6">
    <source>
        <dbReference type="ARBA" id="ARBA00022781"/>
    </source>
</evidence>
<keyword evidence="5 12" id="KW-0812">Transmembrane</keyword>
<evidence type="ECO:0000256" key="2">
    <source>
        <dbReference type="ARBA" id="ARBA00006513"/>
    </source>
</evidence>
<name>A0AAV7PQ62_PLEWA</name>
<keyword evidence="14" id="KW-1185">Reference proteome</keyword>
<keyword evidence="8" id="KW-0406">Ion transport</keyword>
<dbReference type="InterPro" id="IPR004878">
    <property type="entry name" value="Otopetrin"/>
</dbReference>
<evidence type="ECO:0000256" key="3">
    <source>
        <dbReference type="ARBA" id="ARBA00022448"/>
    </source>
</evidence>
<keyword evidence="6" id="KW-0375">Hydrogen ion transport</keyword>
<evidence type="ECO:0000313" key="13">
    <source>
        <dbReference type="EMBL" id="KAJ1130004.1"/>
    </source>
</evidence>
<evidence type="ECO:0000256" key="4">
    <source>
        <dbReference type="ARBA" id="ARBA00022475"/>
    </source>
</evidence>
<dbReference type="PANTHER" id="PTHR21522">
    <property type="entry name" value="PROTON CHANNEL OTOP"/>
    <property type="match status" value="1"/>
</dbReference>
<proteinExistence type="inferred from homology"/>
<organism evidence="13 14">
    <name type="scientific">Pleurodeles waltl</name>
    <name type="common">Iberian ribbed newt</name>
    <dbReference type="NCBI Taxonomy" id="8319"/>
    <lineage>
        <taxon>Eukaryota</taxon>
        <taxon>Metazoa</taxon>
        <taxon>Chordata</taxon>
        <taxon>Craniata</taxon>
        <taxon>Vertebrata</taxon>
        <taxon>Euteleostomi</taxon>
        <taxon>Amphibia</taxon>
        <taxon>Batrachia</taxon>
        <taxon>Caudata</taxon>
        <taxon>Salamandroidea</taxon>
        <taxon>Salamandridae</taxon>
        <taxon>Pleurodelinae</taxon>
        <taxon>Pleurodeles</taxon>
    </lineage>
</organism>
<evidence type="ECO:0000313" key="14">
    <source>
        <dbReference type="Proteomes" id="UP001066276"/>
    </source>
</evidence>
<feature type="transmembrane region" description="Helical" evidence="12">
    <location>
        <begin position="55"/>
        <end position="77"/>
    </location>
</feature>
<evidence type="ECO:0000256" key="1">
    <source>
        <dbReference type="ARBA" id="ARBA00004651"/>
    </source>
</evidence>
<feature type="transmembrane region" description="Helical" evidence="12">
    <location>
        <begin position="393"/>
        <end position="415"/>
    </location>
</feature>
<dbReference type="Proteomes" id="UP001066276">
    <property type="component" value="Chromosome 7"/>
</dbReference>
<gene>
    <name evidence="13" type="ORF">NDU88_008362</name>
</gene>
<reference evidence="13" key="1">
    <citation type="journal article" date="2022" name="bioRxiv">
        <title>Sequencing and chromosome-scale assembly of the giantPleurodeles waltlgenome.</title>
        <authorList>
            <person name="Brown T."/>
            <person name="Elewa A."/>
            <person name="Iarovenko S."/>
            <person name="Subramanian E."/>
            <person name="Araus A.J."/>
            <person name="Petzold A."/>
            <person name="Susuki M."/>
            <person name="Suzuki K.-i.T."/>
            <person name="Hayashi T."/>
            <person name="Toyoda A."/>
            <person name="Oliveira C."/>
            <person name="Osipova E."/>
            <person name="Leigh N.D."/>
            <person name="Simon A."/>
            <person name="Yun M.H."/>
        </authorList>
    </citation>
    <scope>NUCLEOTIDE SEQUENCE</scope>
    <source>
        <strain evidence="13">20211129_DDA</strain>
        <tissue evidence="13">Liver</tissue>
    </source>
</reference>
<keyword evidence="9 12" id="KW-0472">Membrane</keyword>